<feature type="compositionally biased region" description="Basic and acidic residues" evidence="1">
    <location>
        <begin position="105"/>
        <end position="116"/>
    </location>
</feature>
<evidence type="ECO:0000313" key="2">
    <source>
        <dbReference type="EMBL" id="AWK10873.1"/>
    </source>
</evidence>
<keyword evidence="3" id="KW-1185">Reference proteome</keyword>
<sequence>MAERRAHRGSAPGRPAASTGFRRGEGRRSARAVPAPAPESEPAPAPESEPAPVPAPAPESAPVPAPESEPAPVPAHRSAPAPPSRRPLPCFAGRRGRPVRVGGGSRDRSGHDMARQ</sequence>
<feature type="region of interest" description="Disordered" evidence="1">
    <location>
        <begin position="1"/>
        <end position="116"/>
    </location>
</feature>
<dbReference type="EMBL" id="CP029254">
    <property type="protein sequence ID" value="AWK10873.1"/>
    <property type="molecule type" value="Genomic_DNA"/>
</dbReference>
<feature type="compositionally biased region" description="Pro residues" evidence="1">
    <location>
        <begin position="35"/>
        <end position="73"/>
    </location>
</feature>
<dbReference type="Proteomes" id="UP000245051">
    <property type="component" value="Chromosome"/>
</dbReference>
<protein>
    <submittedName>
        <fullName evidence="2">Uncharacterized protein</fullName>
    </submittedName>
</protein>
<evidence type="ECO:0000313" key="3">
    <source>
        <dbReference type="Proteomes" id="UP000245051"/>
    </source>
</evidence>
<evidence type="ECO:0000256" key="1">
    <source>
        <dbReference type="SAM" id="MobiDB-lite"/>
    </source>
</evidence>
<name>A0ABM6VAL6_9ACTN</name>
<gene>
    <name evidence="2" type="ORF">DDQ41_20370</name>
</gene>
<proteinExistence type="predicted"/>
<reference evidence="2 3" key="1">
    <citation type="submission" date="2018-05" db="EMBL/GenBank/DDBJ databases">
        <title>Complete genome sequence of the Type Strain of Streptomyces spongiicola HNM0071, the producer of staurosporine.</title>
        <authorList>
            <person name="Zhou S."/>
            <person name="Huang X."/>
        </authorList>
    </citation>
    <scope>NUCLEOTIDE SEQUENCE [LARGE SCALE GENOMIC DNA]</scope>
    <source>
        <strain evidence="2 3">HNM0071</strain>
    </source>
</reference>
<organism evidence="2 3">
    <name type="scientific">Streptomyces spongiicola</name>
    <dbReference type="NCBI Taxonomy" id="1690221"/>
    <lineage>
        <taxon>Bacteria</taxon>
        <taxon>Bacillati</taxon>
        <taxon>Actinomycetota</taxon>
        <taxon>Actinomycetes</taxon>
        <taxon>Kitasatosporales</taxon>
        <taxon>Streptomycetaceae</taxon>
        <taxon>Streptomyces</taxon>
    </lineage>
</organism>
<accession>A0ABM6VAL6</accession>